<dbReference type="Proteomes" id="UP000031246">
    <property type="component" value="Unassembled WGS sequence"/>
</dbReference>
<evidence type="ECO:0000256" key="1">
    <source>
        <dbReference type="ARBA" id="ARBA00010815"/>
    </source>
</evidence>
<comment type="similarity">
    <text evidence="1">Belongs to the CFA/CMAS family.</text>
</comment>
<organism evidence="7 8">
    <name type="scientific">Pedobacter kyungheensis</name>
    <dbReference type="NCBI Taxonomy" id="1069985"/>
    <lineage>
        <taxon>Bacteria</taxon>
        <taxon>Pseudomonadati</taxon>
        <taxon>Bacteroidota</taxon>
        <taxon>Sphingobacteriia</taxon>
        <taxon>Sphingobacteriales</taxon>
        <taxon>Sphingobacteriaceae</taxon>
        <taxon>Pedobacter</taxon>
    </lineage>
</organism>
<evidence type="ECO:0000313" key="7">
    <source>
        <dbReference type="EMBL" id="KIA94079.1"/>
    </source>
</evidence>
<protein>
    <submittedName>
        <fullName evidence="7">Cyclopropane-fatty-acyl-phospholipid synthase</fullName>
    </submittedName>
</protein>
<keyword evidence="3" id="KW-0808">Transferase</keyword>
<dbReference type="GO" id="GO:0008168">
    <property type="term" value="F:methyltransferase activity"/>
    <property type="evidence" value="ECO:0007669"/>
    <property type="project" value="UniProtKB-KW"/>
</dbReference>
<dbReference type="PIRSF" id="PIRSF003085">
    <property type="entry name" value="CMAS"/>
    <property type="match status" value="1"/>
</dbReference>
<dbReference type="GO" id="GO:0032259">
    <property type="term" value="P:methylation"/>
    <property type="evidence" value="ECO:0007669"/>
    <property type="project" value="UniProtKB-KW"/>
</dbReference>
<dbReference type="PANTHER" id="PTHR43667:SF2">
    <property type="entry name" value="FATTY ACID C-METHYL TRANSFERASE"/>
    <property type="match status" value="1"/>
</dbReference>
<dbReference type="InterPro" id="IPR029063">
    <property type="entry name" value="SAM-dependent_MTases_sf"/>
</dbReference>
<dbReference type="GO" id="GO:0008610">
    <property type="term" value="P:lipid biosynthetic process"/>
    <property type="evidence" value="ECO:0007669"/>
    <property type="project" value="InterPro"/>
</dbReference>
<keyword evidence="4" id="KW-0949">S-adenosyl-L-methionine</keyword>
<dbReference type="CDD" id="cd02440">
    <property type="entry name" value="AdoMet_MTases"/>
    <property type="match status" value="1"/>
</dbReference>
<keyword evidence="8" id="KW-1185">Reference proteome</keyword>
<feature type="active site" evidence="6">
    <location>
        <position position="364"/>
    </location>
</feature>
<sequence length="388" mass="43987">MTLGKLELSLPNGETLVFGNGEHAITANIQVNHADFFKSIALYGDIGFGEAYTEGLWDTTNITNVIKWVILNIENAPSVTGSKVKSFALGLLKWVNKIYHVRRANTLAGSQKNISEHYDLNNDFFATFLDKTMTYSSGYFANEHTSLEESQYAKYDRLAQQLKIKATDHVLEIGSGWGGNAIFLAKKYGCKVTSVTISKEQQKLAMERVHAEKLEDKVSVIIQDYRKITGTFDKIVSIEMLEAVGHQYLETYFEKCQELLKPDGIFAFQVITSPDSRYDKLRNGVDWIQKHIFPGSLLPSVAAINKAINETGDLTLVDLKDMGLDYARTLHLWFIAFNKNIDKVKALGFSETFIRKWNYYLNYCEAAFAMRNINVMQMVYSRPNNTGR</sequence>
<dbReference type="InterPro" id="IPR003333">
    <property type="entry name" value="CMAS"/>
</dbReference>
<comment type="caution">
    <text evidence="7">The sequence shown here is derived from an EMBL/GenBank/DDBJ whole genome shotgun (WGS) entry which is preliminary data.</text>
</comment>
<name>A0A0C1G1X8_9SPHI</name>
<dbReference type="PANTHER" id="PTHR43667">
    <property type="entry name" value="CYCLOPROPANE-FATTY-ACYL-PHOSPHOLIPID SYNTHASE"/>
    <property type="match status" value="1"/>
</dbReference>
<dbReference type="EMBL" id="JSYN01000011">
    <property type="protein sequence ID" value="KIA94079.1"/>
    <property type="molecule type" value="Genomic_DNA"/>
</dbReference>
<evidence type="ECO:0000313" key="8">
    <source>
        <dbReference type="Proteomes" id="UP000031246"/>
    </source>
</evidence>
<accession>A0A0C1G1X8</accession>
<dbReference type="InterPro" id="IPR050723">
    <property type="entry name" value="CFA/CMAS"/>
</dbReference>
<evidence type="ECO:0000256" key="5">
    <source>
        <dbReference type="ARBA" id="ARBA00023098"/>
    </source>
</evidence>
<gene>
    <name evidence="7" type="ORF">OC25_10795</name>
</gene>
<reference evidence="7 8" key="1">
    <citation type="submission" date="2014-10" db="EMBL/GenBank/DDBJ databases">
        <title>Pedobacter Kyungheensis.</title>
        <authorList>
            <person name="Anderson B.M."/>
            <person name="Newman J.D."/>
        </authorList>
    </citation>
    <scope>NUCLEOTIDE SEQUENCE [LARGE SCALE GENOMIC DNA]</scope>
    <source>
        <strain evidence="7 8">KACC 16221</strain>
    </source>
</reference>
<proteinExistence type="inferred from homology"/>
<keyword evidence="2" id="KW-0489">Methyltransferase</keyword>
<evidence type="ECO:0000256" key="4">
    <source>
        <dbReference type="ARBA" id="ARBA00022691"/>
    </source>
</evidence>
<dbReference type="SUPFAM" id="SSF53335">
    <property type="entry name" value="S-adenosyl-L-methionine-dependent methyltransferases"/>
    <property type="match status" value="1"/>
</dbReference>
<evidence type="ECO:0000256" key="6">
    <source>
        <dbReference type="PIRSR" id="PIRSR003085-1"/>
    </source>
</evidence>
<evidence type="ECO:0000256" key="2">
    <source>
        <dbReference type="ARBA" id="ARBA00022603"/>
    </source>
</evidence>
<dbReference type="Gene3D" id="3.40.50.150">
    <property type="entry name" value="Vaccinia Virus protein VP39"/>
    <property type="match status" value="1"/>
</dbReference>
<evidence type="ECO:0000256" key="3">
    <source>
        <dbReference type="ARBA" id="ARBA00022679"/>
    </source>
</evidence>
<dbReference type="Pfam" id="PF02353">
    <property type="entry name" value="CMAS"/>
    <property type="match status" value="1"/>
</dbReference>
<keyword evidence="5" id="KW-0443">Lipid metabolism</keyword>
<dbReference type="AlphaFoldDB" id="A0A0C1G1X8"/>